<dbReference type="GO" id="GO:0005886">
    <property type="term" value="C:plasma membrane"/>
    <property type="evidence" value="ECO:0007669"/>
    <property type="project" value="UniProtKB-SubCell"/>
</dbReference>
<dbReference type="InterPro" id="IPR027268">
    <property type="entry name" value="Peptidase_M4/M1_CTD_sf"/>
</dbReference>
<keyword evidence="9 17" id="KW-0862">Zinc</keyword>
<keyword evidence="13 19" id="KW-0472">Membrane</keyword>
<feature type="domain" description="ERAP1-like C-terminal" evidence="21">
    <location>
        <begin position="535"/>
        <end position="606"/>
    </location>
</feature>
<feature type="binding site" evidence="17">
    <location>
        <position position="362"/>
    </location>
    <ligand>
        <name>Zn(2+)</name>
        <dbReference type="ChEBI" id="CHEBI:29105"/>
        <note>catalytic</note>
    </ligand>
</feature>
<dbReference type="GO" id="GO:0005737">
    <property type="term" value="C:cytoplasm"/>
    <property type="evidence" value="ECO:0007669"/>
    <property type="project" value="TreeGrafter"/>
</dbReference>
<evidence type="ECO:0000256" key="16">
    <source>
        <dbReference type="PIRSR" id="PIRSR634016-1"/>
    </source>
</evidence>
<dbReference type="GO" id="GO:0042277">
    <property type="term" value="F:peptide binding"/>
    <property type="evidence" value="ECO:0007669"/>
    <property type="project" value="TreeGrafter"/>
</dbReference>
<dbReference type="GeneTree" id="ENSGT00940000164605"/>
<keyword evidence="24" id="KW-1185">Reference proteome</keyword>
<evidence type="ECO:0000256" key="14">
    <source>
        <dbReference type="ARBA" id="ARBA00023157"/>
    </source>
</evidence>
<dbReference type="GO" id="GO:0008270">
    <property type="term" value="F:zinc ion binding"/>
    <property type="evidence" value="ECO:0007669"/>
    <property type="project" value="UniProtKB-UniRule"/>
</dbReference>
<feature type="site" description="Transition state stabilizer" evidence="18">
    <location>
        <position position="419"/>
    </location>
</feature>
<comment type="cofactor">
    <cofactor evidence="17 19">
        <name>Zn(2+)</name>
        <dbReference type="ChEBI" id="CHEBI:29105"/>
    </cofactor>
    <text evidence="17 19">Binds 1 zinc ion per subunit.</text>
</comment>
<dbReference type="InterPro" id="IPR034016">
    <property type="entry name" value="M1_APN-typ"/>
</dbReference>
<dbReference type="InterPro" id="IPR045357">
    <property type="entry name" value="Aminopeptidase_N-like_N"/>
</dbReference>
<evidence type="ECO:0000256" key="8">
    <source>
        <dbReference type="ARBA" id="ARBA00022801"/>
    </source>
</evidence>
<evidence type="ECO:0000256" key="15">
    <source>
        <dbReference type="ARBA" id="ARBA00023180"/>
    </source>
</evidence>
<proteinExistence type="inferred from homology"/>
<evidence type="ECO:0000259" key="20">
    <source>
        <dbReference type="Pfam" id="PF01433"/>
    </source>
</evidence>
<keyword evidence="19" id="KW-0031">Aminopeptidase</keyword>
<dbReference type="InterPro" id="IPR001930">
    <property type="entry name" value="Peptidase_M1"/>
</dbReference>
<dbReference type="PANTHER" id="PTHR11533:SF259">
    <property type="entry name" value="AMINOPEPTIDASE"/>
    <property type="match status" value="1"/>
</dbReference>
<evidence type="ECO:0000259" key="22">
    <source>
        <dbReference type="Pfam" id="PF17900"/>
    </source>
</evidence>
<dbReference type="InterPro" id="IPR014782">
    <property type="entry name" value="Peptidase_M1_dom"/>
</dbReference>
<dbReference type="FunFam" id="2.60.40.1730:FF:000001">
    <property type="entry name" value="Leucyl-cystinyl aminopeptidase"/>
    <property type="match status" value="1"/>
</dbReference>
<dbReference type="SUPFAM" id="SSF55486">
    <property type="entry name" value="Metalloproteases ('zincins'), catalytic domain"/>
    <property type="match status" value="1"/>
</dbReference>
<evidence type="ECO:0000256" key="17">
    <source>
        <dbReference type="PIRSR" id="PIRSR634016-3"/>
    </source>
</evidence>
<dbReference type="Gene3D" id="1.10.390.10">
    <property type="entry name" value="Neutral Protease Domain 2"/>
    <property type="match status" value="1"/>
</dbReference>
<keyword evidence="4" id="KW-1003">Cell membrane</keyword>
<evidence type="ECO:0000256" key="19">
    <source>
        <dbReference type="RuleBase" id="RU364040"/>
    </source>
</evidence>
<keyword evidence="5 19" id="KW-0645">Protease</keyword>
<evidence type="ECO:0000256" key="18">
    <source>
        <dbReference type="PIRSR" id="PIRSR634016-4"/>
    </source>
</evidence>
<dbReference type="Gene3D" id="1.25.50.20">
    <property type="match status" value="1"/>
</dbReference>
<dbReference type="Pfam" id="PF11838">
    <property type="entry name" value="ERAP1_C"/>
    <property type="match status" value="2"/>
</dbReference>
<feature type="transmembrane region" description="Helical" evidence="19">
    <location>
        <begin position="12"/>
        <end position="33"/>
    </location>
</feature>
<accession>A0A8C2XBW9</accession>
<dbReference type="GO" id="GO:0006508">
    <property type="term" value="P:proteolysis"/>
    <property type="evidence" value="ECO:0007669"/>
    <property type="project" value="UniProtKB-KW"/>
</dbReference>
<name>A0A8C2XBW9_CYCLU</name>
<feature type="active site" description="Proton acceptor" evidence="16">
    <location>
        <position position="359"/>
    </location>
</feature>
<dbReference type="EC" id="3.4.11.-" evidence="19"/>
<sequence>MAKESGISKILAGTFVFLTISVIAGIVTMIIFYKTEIALMDPTPRPMFTSSTTSLPPVIRLPKNLVPQSYQVVNVTSPNQTMLFTGNSTVTFHCVQGTSVVYLHSRNLDVSGPVVMNKDTNERIGVSSMKNEEDTRNFLEIQLNAALEAGGNYSLFLAFNGEITENLNGVFVSTYAQGSPAFLAATNLEPADARTVFPCFDEPEMKAVFHVTIIHRRDTVALGNADMRDSNILDDVWKVTYFYPTPKMSTYLFAFTVSEFTDSADSPTDGRTYARPDAIAAGHAKYAANITGKILKFYENYFGINYEQKTLDQIALPDLGVGAMENWGLITYQEGGLLYEDGVSSLLHKEVIATLIAHELAHQVRGKKTLMFGTLVKTTKYDTNIFVSHARANYKTMGPWAQTCKRPKHFSESKIRRLYSCLGAAVLRMLTDIVTERVFTHGIKVNEDGGHTTVAKVMNTWTKQMGYPVITINTTNGEVYQKQFLDRSTSPFTIYDFCLYFQLRKTNSSLRVASGSWRTSTVLVTTESTTTERTGNRIPLMNRGQLVDDAFNLARAKLIEVTLALNSTRFLQNERALLPWESTVRNLEYFVLMFDRSEVYGPMQACGMKASFCLHSQILAIDVACSNALPECSAMATKMFANWMDNNRTNRIHPNLRSVIYCQAVAAGGAKEWEFAWDKFQSSIDTSEKDQLREALSCTKKIWLLNRYLKYTLNPEKIRLMDVGSTILSIADNVAGQALAWNFIRAHWEYVSNG</sequence>
<keyword evidence="12 19" id="KW-0482">Metalloprotease</keyword>
<keyword evidence="15" id="KW-0325">Glycoprotein</keyword>
<feature type="binding site" evidence="17">
    <location>
        <position position="358"/>
    </location>
    <ligand>
        <name>Zn(2+)</name>
        <dbReference type="ChEBI" id="CHEBI:29105"/>
        <note>catalytic</note>
    </ligand>
</feature>
<evidence type="ECO:0000256" key="6">
    <source>
        <dbReference type="ARBA" id="ARBA00022692"/>
    </source>
</evidence>
<dbReference type="CDD" id="cd09601">
    <property type="entry name" value="M1_APN-Q_like"/>
    <property type="match status" value="1"/>
</dbReference>
<keyword evidence="7 17" id="KW-0479">Metal-binding</keyword>
<dbReference type="Pfam" id="PF01433">
    <property type="entry name" value="Peptidase_M1"/>
    <property type="match status" value="1"/>
</dbReference>
<dbReference type="GO" id="GO:0043171">
    <property type="term" value="P:peptide catabolic process"/>
    <property type="evidence" value="ECO:0007669"/>
    <property type="project" value="TreeGrafter"/>
</dbReference>
<organism evidence="23 24">
    <name type="scientific">Cyclopterus lumpus</name>
    <name type="common">Lumpsucker</name>
    <dbReference type="NCBI Taxonomy" id="8103"/>
    <lineage>
        <taxon>Eukaryota</taxon>
        <taxon>Metazoa</taxon>
        <taxon>Chordata</taxon>
        <taxon>Craniata</taxon>
        <taxon>Vertebrata</taxon>
        <taxon>Euteleostomi</taxon>
        <taxon>Actinopterygii</taxon>
        <taxon>Neopterygii</taxon>
        <taxon>Teleostei</taxon>
        <taxon>Neoteleostei</taxon>
        <taxon>Acanthomorphata</taxon>
        <taxon>Eupercaria</taxon>
        <taxon>Perciformes</taxon>
        <taxon>Cottioidei</taxon>
        <taxon>Cottales</taxon>
        <taxon>Cyclopteridae</taxon>
        <taxon>Cyclopterus</taxon>
    </lineage>
</organism>
<dbReference type="Proteomes" id="UP000694565">
    <property type="component" value="Unplaced"/>
</dbReference>
<comment type="similarity">
    <text evidence="3 19">Belongs to the peptidase M1 family.</text>
</comment>
<dbReference type="Ensembl" id="ENSCLMT00005016518.1">
    <property type="protein sequence ID" value="ENSCLMP00005015553.1"/>
    <property type="gene ID" value="ENSCLMG00005007286.1"/>
</dbReference>
<evidence type="ECO:0000256" key="4">
    <source>
        <dbReference type="ARBA" id="ARBA00022475"/>
    </source>
</evidence>
<dbReference type="InterPro" id="IPR050344">
    <property type="entry name" value="Peptidase_M1_aminopeptidases"/>
</dbReference>
<dbReference type="PRINTS" id="PR00756">
    <property type="entry name" value="ALADIPTASE"/>
</dbReference>
<evidence type="ECO:0000256" key="11">
    <source>
        <dbReference type="ARBA" id="ARBA00022989"/>
    </source>
</evidence>
<reference evidence="23" key="1">
    <citation type="submission" date="2025-08" db="UniProtKB">
        <authorList>
            <consortium name="Ensembl"/>
        </authorList>
    </citation>
    <scope>IDENTIFICATION</scope>
</reference>
<dbReference type="Pfam" id="PF17900">
    <property type="entry name" value="Peptidase_M1_N"/>
    <property type="match status" value="1"/>
</dbReference>
<feature type="domain" description="Aminopeptidase N-like N-terminal" evidence="22">
    <location>
        <begin position="67"/>
        <end position="252"/>
    </location>
</feature>
<evidence type="ECO:0000256" key="13">
    <source>
        <dbReference type="ARBA" id="ARBA00023136"/>
    </source>
</evidence>
<keyword evidence="11 19" id="KW-1133">Transmembrane helix</keyword>
<protein>
    <recommendedName>
        <fullName evidence="19">Aminopeptidase</fullName>
        <ecNumber evidence="19">3.4.11.-</ecNumber>
    </recommendedName>
</protein>
<evidence type="ECO:0000256" key="2">
    <source>
        <dbReference type="ARBA" id="ARBA00004606"/>
    </source>
</evidence>
<evidence type="ECO:0000256" key="1">
    <source>
        <dbReference type="ARBA" id="ARBA00004236"/>
    </source>
</evidence>
<keyword evidence="6 19" id="KW-0812">Transmembrane</keyword>
<dbReference type="SUPFAM" id="SSF63737">
    <property type="entry name" value="Leukotriene A4 hydrolase N-terminal domain"/>
    <property type="match status" value="1"/>
</dbReference>
<evidence type="ECO:0000259" key="21">
    <source>
        <dbReference type="Pfam" id="PF11838"/>
    </source>
</evidence>
<evidence type="ECO:0000256" key="9">
    <source>
        <dbReference type="ARBA" id="ARBA00022833"/>
    </source>
</evidence>
<dbReference type="InterPro" id="IPR042097">
    <property type="entry name" value="Aminopeptidase_N-like_N_sf"/>
</dbReference>
<feature type="domain" description="Peptidase M1 membrane alanine aminopeptidase" evidence="20">
    <location>
        <begin position="286"/>
        <end position="366"/>
    </location>
</feature>
<dbReference type="PANTHER" id="PTHR11533">
    <property type="entry name" value="PROTEASE M1 ZINC METALLOPROTEASE"/>
    <property type="match status" value="1"/>
</dbReference>
<evidence type="ECO:0000256" key="7">
    <source>
        <dbReference type="ARBA" id="ARBA00022723"/>
    </source>
</evidence>
<dbReference type="Gene3D" id="2.60.40.1730">
    <property type="entry name" value="tricorn interacting facor f3 domain"/>
    <property type="match status" value="1"/>
</dbReference>
<evidence type="ECO:0000256" key="5">
    <source>
        <dbReference type="ARBA" id="ARBA00022670"/>
    </source>
</evidence>
<keyword evidence="14" id="KW-1015">Disulfide bond</keyword>
<evidence type="ECO:0000313" key="24">
    <source>
        <dbReference type="Proteomes" id="UP000694565"/>
    </source>
</evidence>
<evidence type="ECO:0000256" key="3">
    <source>
        <dbReference type="ARBA" id="ARBA00010136"/>
    </source>
</evidence>
<keyword evidence="10" id="KW-0735">Signal-anchor</keyword>
<evidence type="ECO:0000256" key="12">
    <source>
        <dbReference type="ARBA" id="ARBA00023049"/>
    </source>
</evidence>
<keyword evidence="8 19" id="KW-0378">Hydrolase</keyword>
<dbReference type="InterPro" id="IPR024571">
    <property type="entry name" value="ERAP1-like_C_dom"/>
</dbReference>
<dbReference type="GO" id="GO:0070006">
    <property type="term" value="F:metalloaminopeptidase activity"/>
    <property type="evidence" value="ECO:0007669"/>
    <property type="project" value="TreeGrafter"/>
</dbReference>
<dbReference type="FunFam" id="1.25.50.20:FF:000001">
    <property type="entry name" value="Aminopeptidase"/>
    <property type="match status" value="1"/>
</dbReference>
<feature type="domain" description="ERAP1-like C-terminal" evidence="21">
    <location>
        <begin position="617"/>
        <end position="752"/>
    </location>
</feature>
<reference evidence="23" key="2">
    <citation type="submission" date="2025-09" db="UniProtKB">
        <authorList>
            <consortium name="Ensembl"/>
        </authorList>
    </citation>
    <scope>IDENTIFICATION</scope>
</reference>
<comment type="subcellular location">
    <subcellularLocation>
        <location evidence="1">Cell membrane</location>
    </subcellularLocation>
    <subcellularLocation>
        <location evidence="2">Membrane</location>
        <topology evidence="2">Single-pass type II membrane protein</topology>
    </subcellularLocation>
</comment>
<evidence type="ECO:0000256" key="10">
    <source>
        <dbReference type="ARBA" id="ARBA00022968"/>
    </source>
</evidence>
<dbReference type="GO" id="GO:0005615">
    <property type="term" value="C:extracellular space"/>
    <property type="evidence" value="ECO:0007669"/>
    <property type="project" value="TreeGrafter"/>
</dbReference>
<evidence type="ECO:0000313" key="23">
    <source>
        <dbReference type="Ensembl" id="ENSCLMP00005015553.1"/>
    </source>
</evidence>
<dbReference type="AlphaFoldDB" id="A0A8C2XBW9"/>